<dbReference type="HOGENOM" id="CLU_1489923_0_0_1"/>
<gene>
    <name evidence="3" type="ORF">SLOPH_1673</name>
</gene>
<dbReference type="SUPFAM" id="SSF50729">
    <property type="entry name" value="PH domain-like"/>
    <property type="match status" value="1"/>
</dbReference>
<dbReference type="InterPro" id="IPR000156">
    <property type="entry name" value="Ran_bind_dom"/>
</dbReference>
<evidence type="ECO:0000256" key="1">
    <source>
        <dbReference type="SAM" id="MobiDB-lite"/>
    </source>
</evidence>
<comment type="caution">
    <text evidence="3">The sequence shown here is derived from an EMBL/GenBank/DDBJ whole genome shotgun (WGS) entry which is preliminary data.</text>
</comment>
<feature type="compositionally biased region" description="Basic and acidic residues" evidence="1">
    <location>
        <begin position="38"/>
        <end position="67"/>
    </location>
</feature>
<dbReference type="EMBL" id="ATCN01000349">
    <property type="protein sequence ID" value="EPR79208.1"/>
    <property type="molecule type" value="Genomic_DNA"/>
</dbReference>
<dbReference type="Gene3D" id="2.30.29.30">
    <property type="entry name" value="Pleckstrin-homology domain (PH domain)/Phosphotyrosine-binding domain (PTB)"/>
    <property type="match status" value="1"/>
</dbReference>
<dbReference type="AlphaFoldDB" id="S7XTN0"/>
<protein>
    <recommendedName>
        <fullName evidence="2">RanBD1 domain-containing protein</fullName>
    </recommendedName>
</protein>
<keyword evidence="4" id="KW-1185">Reference proteome</keyword>
<sequence>MSESKNKKTTSTKKPQGLFPEVKVETTGNNIFKTNNAEAKKITPNEFIETKGNKDKSNKSNDNKDNTNDTVPANINIPEANILFESDAQLYRFENGWNVCGVGKIYVIQNHGNVKRVMFIRNKILTTIDILLNYDINLNRDKNKVYFIVLENNEEGEAKMVTVAVKFRKEEDAEKFCGEVQ</sequence>
<dbReference type="InParanoid" id="S7XTN0"/>
<accession>S7XTN0</accession>
<name>S7XTN0_SPRLO</name>
<feature type="region of interest" description="Disordered" evidence="1">
    <location>
        <begin position="1"/>
        <end position="22"/>
    </location>
</feature>
<feature type="region of interest" description="Disordered" evidence="1">
    <location>
        <begin position="35"/>
        <end position="72"/>
    </location>
</feature>
<dbReference type="Pfam" id="PF00638">
    <property type="entry name" value="Ran_BP1"/>
    <property type="match status" value="1"/>
</dbReference>
<organism evidence="3 4">
    <name type="scientific">Spraguea lophii (strain 42_110)</name>
    <name type="common">Microsporidian parasite</name>
    <dbReference type="NCBI Taxonomy" id="1358809"/>
    <lineage>
        <taxon>Eukaryota</taxon>
        <taxon>Fungi</taxon>
        <taxon>Fungi incertae sedis</taxon>
        <taxon>Microsporidia</taxon>
        <taxon>Spragueidae</taxon>
        <taxon>Spraguea</taxon>
    </lineage>
</organism>
<evidence type="ECO:0000313" key="3">
    <source>
        <dbReference type="EMBL" id="EPR79208.1"/>
    </source>
</evidence>
<dbReference type="VEuPathDB" id="MicrosporidiaDB:SLOPH_1673"/>
<feature type="domain" description="RanBD1" evidence="2">
    <location>
        <begin position="81"/>
        <end position="177"/>
    </location>
</feature>
<evidence type="ECO:0000313" key="4">
    <source>
        <dbReference type="Proteomes" id="UP000014978"/>
    </source>
</evidence>
<evidence type="ECO:0000259" key="2">
    <source>
        <dbReference type="Pfam" id="PF00638"/>
    </source>
</evidence>
<dbReference type="Proteomes" id="UP000014978">
    <property type="component" value="Unassembled WGS sequence"/>
</dbReference>
<proteinExistence type="predicted"/>
<dbReference type="InterPro" id="IPR011993">
    <property type="entry name" value="PH-like_dom_sf"/>
</dbReference>
<reference evidence="4" key="1">
    <citation type="journal article" date="2013" name="PLoS Genet.">
        <title>The genome of Spraguea lophii and the basis of host-microsporidian interactions.</title>
        <authorList>
            <person name="Campbell S.E."/>
            <person name="Williams T.A."/>
            <person name="Yousuf A."/>
            <person name="Soanes D.M."/>
            <person name="Paszkiewicz K.H."/>
            <person name="Williams B.A.P."/>
        </authorList>
    </citation>
    <scope>NUCLEOTIDE SEQUENCE [LARGE SCALE GENOMIC DNA]</scope>
    <source>
        <strain evidence="4">42_110</strain>
    </source>
</reference>